<dbReference type="Gene3D" id="1.25.40.20">
    <property type="entry name" value="Ankyrin repeat-containing domain"/>
    <property type="match status" value="2"/>
</dbReference>
<evidence type="ECO:0000256" key="1">
    <source>
        <dbReference type="ARBA" id="ARBA00022737"/>
    </source>
</evidence>
<dbReference type="EMBL" id="PDNB01000239">
    <property type="protein sequence ID" value="PGG97783.1"/>
    <property type="molecule type" value="Genomic_DNA"/>
</dbReference>
<name>A0A2B7WEC0_9EURO</name>
<organism evidence="3 4">
    <name type="scientific">Helicocarpus griseus UAMH5409</name>
    <dbReference type="NCBI Taxonomy" id="1447875"/>
    <lineage>
        <taxon>Eukaryota</taxon>
        <taxon>Fungi</taxon>
        <taxon>Dikarya</taxon>
        <taxon>Ascomycota</taxon>
        <taxon>Pezizomycotina</taxon>
        <taxon>Eurotiomycetes</taxon>
        <taxon>Eurotiomycetidae</taxon>
        <taxon>Onygenales</taxon>
        <taxon>Ajellomycetaceae</taxon>
        <taxon>Helicocarpus</taxon>
    </lineage>
</organism>
<keyword evidence="1" id="KW-0677">Repeat</keyword>
<dbReference type="Proteomes" id="UP000223968">
    <property type="component" value="Unassembled WGS sequence"/>
</dbReference>
<protein>
    <submittedName>
        <fullName evidence="3">Uncharacterized protein</fullName>
    </submittedName>
</protein>
<gene>
    <name evidence="3" type="ORF">AJ79_09081</name>
</gene>
<dbReference type="SMART" id="SM00248">
    <property type="entry name" value="ANK"/>
    <property type="match status" value="5"/>
</dbReference>
<dbReference type="AlphaFoldDB" id="A0A2B7WEC0"/>
<reference evidence="3 4" key="1">
    <citation type="submission" date="2017-10" db="EMBL/GenBank/DDBJ databases">
        <title>Comparative genomics in systemic dimorphic fungi from Ajellomycetaceae.</title>
        <authorList>
            <person name="Munoz J.F."/>
            <person name="Mcewen J.G."/>
            <person name="Clay O.K."/>
            <person name="Cuomo C.A."/>
        </authorList>
    </citation>
    <scope>NUCLEOTIDE SEQUENCE [LARGE SCALE GENOMIC DNA]</scope>
    <source>
        <strain evidence="3 4">UAMH5409</strain>
    </source>
</reference>
<proteinExistence type="predicted"/>
<keyword evidence="2" id="KW-0040">ANK repeat</keyword>
<dbReference type="OrthoDB" id="163438at2759"/>
<dbReference type="InterPro" id="IPR002110">
    <property type="entry name" value="Ankyrin_rpt"/>
</dbReference>
<dbReference type="PANTHER" id="PTHR24126">
    <property type="entry name" value="ANKYRIN REPEAT, PH AND SEC7 DOMAIN CONTAINING PROTEIN SECG-RELATED"/>
    <property type="match status" value="1"/>
</dbReference>
<evidence type="ECO:0000256" key="2">
    <source>
        <dbReference type="ARBA" id="ARBA00023043"/>
    </source>
</evidence>
<comment type="caution">
    <text evidence="3">The sequence shown here is derived from an EMBL/GenBank/DDBJ whole genome shotgun (WGS) entry which is preliminary data.</text>
</comment>
<dbReference type="PANTHER" id="PTHR24126:SF14">
    <property type="entry name" value="ANK_REP_REGION DOMAIN-CONTAINING PROTEIN"/>
    <property type="match status" value="1"/>
</dbReference>
<sequence length="390" mass="42284">MDGNPELIRTLIGRRIASPETSPGHGGADSQDAHILECVRIERDGYNPKLMDMVFMAAMENECETVLLMVVCEIKGLIGEDGFKAMITAEGFCPLHRAASKSLHGLRILLEHGADVMTVDEGEDGETVLASAVYSGSVEVCRIVIDAIKEVGGDISAGDENGQRHYISHVNGNVRRLRNFCFKRVPVSSSWETGEFLECLKDAVCHNVPASAGIIVDLTCPRRVPLDLSKSVDQDSSSLPAILEHNLTEASSGVSMRIMKLLIKASPDGESQNDRITNETLLPHVLKRLSRRKEADPSLYLPIIDLLVSSTNDVTSIIDNEGNMPLHVASSEGTLAAIDYILARLGEDKDSISIRNREGSTALHAASYRGDLAATERILASLGQDKIAYP</sequence>
<evidence type="ECO:0000313" key="3">
    <source>
        <dbReference type="EMBL" id="PGG97783.1"/>
    </source>
</evidence>
<accession>A0A2B7WEC0</accession>
<dbReference type="SUPFAM" id="SSF48403">
    <property type="entry name" value="Ankyrin repeat"/>
    <property type="match status" value="1"/>
</dbReference>
<dbReference type="Pfam" id="PF12796">
    <property type="entry name" value="Ank_2"/>
    <property type="match status" value="2"/>
</dbReference>
<dbReference type="InterPro" id="IPR036770">
    <property type="entry name" value="Ankyrin_rpt-contain_sf"/>
</dbReference>
<evidence type="ECO:0000313" key="4">
    <source>
        <dbReference type="Proteomes" id="UP000223968"/>
    </source>
</evidence>
<keyword evidence="4" id="KW-1185">Reference proteome</keyword>